<sequence>MTLSDVAVHLASQAGVKPLLGTLYSRYRNFSYRIAGETYAVTVGDVSTEFLIPTYNEFTDLWKIDERPVLADLLGELRPDDVFYDIGANIGLYACLASQVTDSPVIAFEPHPDNAERLRQNMQHNRADISLFEHALVDENGEAELSITLEKIGSAGHSLVTTANTHETITISKRHGDEFIADNQLPTPTAIKIDVEGTEGAVLNGLSTTLDQPSCRLVYCEVHGDRLEANGHSVAGIRSQLEGHGFAVAERVIRDGKGDTFLIGKK</sequence>
<protein>
    <submittedName>
        <fullName evidence="2">FkbM family methyltransferase</fullName>
    </submittedName>
</protein>
<dbReference type="Proteomes" id="UP000268233">
    <property type="component" value="Unassembled WGS sequence"/>
</dbReference>
<feature type="domain" description="Methyltransferase FkbM" evidence="1">
    <location>
        <begin position="85"/>
        <end position="246"/>
    </location>
</feature>
<name>A0A495R4V0_9EURY</name>
<dbReference type="Gene3D" id="3.40.50.150">
    <property type="entry name" value="Vaccinia Virus protein VP39"/>
    <property type="match status" value="1"/>
</dbReference>
<keyword evidence="2" id="KW-0808">Transferase</keyword>
<evidence type="ECO:0000313" key="3">
    <source>
        <dbReference type="Proteomes" id="UP000268233"/>
    </source>
</evidence>
<reference evidence="2 3" key="1">
    <citation type="submission" date="2018-10" db="EMBL/GenBank/DDBJ databases">
        <title>Genomic Encyclopedia of Archaeal and Bacterial Type Strains, Phase II (KMG-II): from individual species to whole genera.</title>
        <authorList>
            <person name="Goeker M."/>
        </authorList>
    </citation>
    <scope>NUCLEOTIDE SEQUENCE [LARGE SCALE GENOMIC DNA]</scope>
    <source>
        <strain evidence="2 3">DSM 11927</strain>
    </source>
</reference>
<dbReference type="SUPFAM" id="SSF53335">
    <property type="entry name" value="S-adenosyl-L-methionine-dependent methyltransferases"/>
    <property type="match status" value="1"/>
</dbReference>
<organism evidence="2 3">
    <name type="scientific">Haloarcula quadrata</name>
    <dbReference type="NCBI Taxonomy" id="182779"/>
    <lineage>
        <taxon>Archaea</taxon>
        <taxon>Methanobacteriati</taxon>
        <taxon>Methanobacteriota</taxon>
        <taxon>Stenosarchaea group</taxon>
        <taxon>Halobacteria</taxon>
        <taxon>Halobacteriales</taxon>
        <taxon>Haloarculaceae</taxon>
        <taxon>Haloarcula</taxon>
    </lineage>
</organism>
<dbReference type="GO" id="GO:0032259">
    <property type="term" value="P:methylation"/>
    <property type="evidence" value="ECO:0007669"/>
    <property type="project" value="UniProtKB-KW"/>
</dbReference>
<dbReference type="GO" id="GO:0008168">
    <property type="term" value="F:methyltransferase activity"/>
    <property type="evidence" value="ECO:0007669"/>
    <property type="project" value="UniProtKB-KW"/>
</dbReference>
<dbReference type="InterPro" id="IPR052514">
    <property type="entry name" value="SAM-dependent_MTase"/>
</dbReference>
<dbReference type="InterPro" id="IPR029063">
    <property type="entry name" value="SAM-dependent_MTases_sf"/>
</dbReference>
<dbReference type="NCBIfam" id="TIGR01444">
    <property type="entry name" value="fkbM_fam"/>
    <property type="match status" value="1"/>
</dbReference>
<dbReference type="AlphaFoldDB" id="A0A495R4V0"/>
<dbReference type="PANTHER" id="PTHR34203:SF15">
    <property type="entry name" value="SLL1173 PROTEIN"/>
    <property type="match status" value="1"/>
</dbReference>
<dbReference type="InterPro" id="IPR006342">
    <property type="entry name" value="FkbM_mtfrase"/>
</dbReference>
<comment type="caution">
    <text evidence="2">The sequence shown here is derived from an EMBL/GenBank/DDBJ whole genome shotgun (WGS) entry which is preliminary data.</text>
</comment>
<dbReference type="PANTHER" id="PTHR34203">
    <property type="entry name" value="METHYLTRANSFERASE, FKBM FAMILY PROTEIN"/>
    <property type="match status" value="1"/>
</dbReference>
<keyword evidence="2" id="KW-0489">Methyltransferase</keyword>
<dbReference type="Pfam" id="PF05050">
    <property type="entry name" value="Methyltransf_21"/>
    <property type="match status" value="1"/>
</dbReference>
<dbReference type="RefSeq" id="WP_121302908.1">
    <property type="nucleotide sequence ID" value="NZ_RBWW01000001.1"/>
</dbReference>
<evidence type="ECO:0000313" key="2">
    <source>
        <dbReference type="EMBL" id="RKS82259.1"/>
    </source>
</evidence>
<dbReference type="EMBL" id="RBWW01000001">
    <property type="protein sequence ID" value="RKS82259.1"/>
    <property type="molecule type" value="Genomic_DNA"/>
</dbReference>
<evidence type="ECO:0000259" key="1">
    <source>
        <dbReference type="Pfam" id="PF05050"/>
    </source>
</evidence>
<proteinExistence type="predicted"/>
<accession>A0A495R4V0</accession>
<keyword evidence="3" id="KW-1185">Reference proteome</keyword>
<gene>
    <name evidence="2" type="ORF">BDK61_1560</name>
</gene>